<keyword evidence="3" id="KW-1185">Reference proteome</keyword>
<feature type="transmembrane region" description="Helical" evidence="1">
    <location>
        <begin position="75"/>
        <end position="98"/>
    </location>
</feature>
<accession>A0ABQ9TV26</accession>
<proteinExistence type="predicted"/>
<sequence>MLSLSSITFDSNGTYVCEASLPTVPVLSRTQNFTLLVQVTSALSRDGISCEASNPHGNARHVFHFGIVSPQTSQAGVAVMAVAVSVGLLLLVVAVFYCMRRKGGPGCHCRREKGAP</sequence>
<evidence type="ECO:0000313" key="3">
    <source>
        <dbReference type="Proteomes" id="UP001266305"/>
    </source>
</evidence>
<evidence type="ECO:0000313" key="2">
    <source>
        <dbReference type="EMBL" id="KAK2088646.1"/>
    </source>
</evidence>
<dbReference type="Proteomes" id="UP001266305">
    <property type="component" value="Unassembled WGS sequence"/>
</dbReference>
<keyword evidence="1" id="KW-0812">Transmembrane</keyword>
<protein>
    <submittedName>
        <fullName evidence="2">Uncharacterized protein</fullName>
    </submittedName>
</protein>
<evidence type="ECO:0000256" key="1">
    <source>
        <dbReference type="SAM" id="Phobius"/>
    </source>
</evidence>
<dbReference type="EMBL" id="JASSZA010000019">
    <property type="protein sequence ID" value="KAK2088646.1"/>
    <property type="molecule type" value="Genomic_DNA"/>
</dbReference>
<keyword evidence="1" id="KW-1133">Transmembrane helix</keyword>
<name>A0ABQ9TV26_SAGOE</name>
<keyword evidence="1" id="KW-0472">Membrane</keyword>
<reference evidence="2 3" key="1">
    <citation type="submission" date="2023-05" db="EMBL/GenBank/DDBJ databases">
        <title>B98-5 Cell Line De Novo Hybrid Assembly: An Optical Mapping Approach.</title>
        <authorList>
            <person name="Kananen K."/>
            <person name="Auerbach J.A."/>
            <person name="Kautto E."/>
            <person name="Blachly J.S."/>
        </authorList>
    </citation>
    <scope>NUCLEOTIDE SEQUENCE [LARGE SCALE GENOMIC DNA]</scope>
    <source>
        <strain evidence="2">B95-8</strain>
        <tissue evidence="2">Cell line</tissue>
    </source>
</reference>
<organism evidence="2 3">
    <name type="scientific">Saguinus oedipus</name>
    <name type="common">Cotton-top tamarin</name>
    <name type="synonym">Oedipomidas oedipus</name>
    <dbReference type="NCBI Taxonomy" id="9490"/>
    <lineage>
        <taxon>Eukaryota</taxon>
        <taxon>Metazoa</taxon>
        <taxon>Chordata</taxon>
        <taxon>Craniata</taxon>
        <taxon>Vertebrata</taxon>
        <taxon>Euteleostomi</taxon>
        <taxon>Mammalia</taxon>
        <taxon>Eutheria</taxon>
        <taxon>Euarchontoglires</taxon>
        <taxon>Primates</taxon>
        <taxon>Haplorrhini</taxon>
        <taxon>Platyrrhini</taxon>
        <taxon>Cebidae</taxon>
        <taxon>Callitrichinae</taxon>
        <taxon>Saguinus</taxon>
    </lineage>
</organism>
<gene>
    <name evidence="2" type="ORF">P7K49_034553</name>
</gene>
<comment type="caution">
    <text evidence="2">The sequence shown here is derived from an EMBL/GenBank/DDBJ whole genome shotgun (WGS) entry which is preliminary data.</text>
</comment>